<dbReference type="PANTHER" id="PTHR48419:SF1">
    <property type="entry name" value="SULFOTRANSFERASE DOMAIN-CONTAINING PROTEIN"/>
    <property type="match status" value="1"/>
</dbReference>
<dbReference type="Pfam" id="PF19798">
    <property type="entry name" value="Sulfotransfer_5"/>
    <property type="match status" value="1"/>
</dbReference>
<protein>
    <submittedName>
        <fullName evidence="2">p-loop containing nucleoside triphosphate hydrolase protein</fullName>
    </submittedName>
</protein>
<dbReference type="EMBL" id="KQ964245">
    <property type="protein sequence ID" value="KXJ97509.1"/>
    <property type="molecule type" value="Genomic_DNA"/>
</dbReference>
<gene>
    <name evidence="2" type="ORF">Micbo1qcDRAFT_191962</name>
</gene>
<accession>A0A136JK29</accession>
<evidence type="ECO:0000313" key="3">
    <source>
        <dbReference type="Proteomes" id="UP000070501"/>
    </source>
</evidence>
<evidence type="ECO:0000313" key="2">
    <source>
        <dbReference type="EMBL" id="KXJ97509.1"/>
    </source>
</evidence>
<dbReference type="Gene3D" id="3.40.50.300">
    <property type="entry name" value="P-loop containing nucleotide triphosphate hydrolases"/>
    <property type="match status" value="1"/>
</dbReference>
<sequence>MSTKPIFVATHPRACSTAFERVFMTRRKTLQCAHEPFGDSFYYGPERLSERYDEQGRQESGFADVTYKDVLDRLERDGADGKRVFVKDMAYYLMAPSDKPTELAPSVTQEANGHAANDEKDAAGKTSKGLENPTCIPLDILKKFHWTFLIRHPRSGIPSFYTCCTPPLNAVTGWDSFMPNEMGYLELRKLFDYLCEQKLVGPHKAGEQARNEGDVSITVVDADDLLDKPAPMIEAFCRETGIEYTPEMLCWDDEENHKYVADAFAKWNGWHNDAIKSTKLTARTHAKKIATPETENEQWREKFGDDASKLIRKLVDENIPHYEYLKQFAVKV</sequence>
<keyword evidence="3" id="KW-1185">Reference proteome</keyword>
<feature type="region of interest" description="Disordered" evidence="1">
    <location>
        <begin position="102"/>
        <end position="128"/>
    </location>
</feature>
<evidence type="ECO:0000256" key="1">
    <source>
        <dbReference type="SAM" id="MobiDB-lite"/>
    </source>
</evidence>
<keyword evidence="2" id="KW-0378">Hydrolase</keyword>
<reference evidence="3" key="1">
    <citation type="submission" date="2016-02" db="EMBL/GenBank/DDBJ databases">
        <title>Draft genome sequence of Microdochium bolleyi, a fungal endophyte of beachgrass.</title>
        <authorList>
            <consortium name="DOE Joint Genome Institute"/>
            <person name="David A.S."/>
            <person name="May G."/>
            <person name="Haridas S."/>
            <person name="Lim J."/>
            <person name="Wang M."/>
            <person name="Labutti K."/>
            <person name="Lipzen A."/>
            <person name="Barry K."/>
            <person name="Grigoriev I.V."/>
        </authorList>
    </citation>
    <scope>NUCLEOTIDE SEQUENCE [LARGE SCALE GENOMIC DNA]</scope>
    <source>
        <strain evidence="3">J235TASD1</strain>
    </source>
</reference>
<name>A0A136JK29_9PEZI</name>
<dbReference type="InParanoid" id="A0A136JK29"/>
<dbReference type="GO" id="GO:0016787">
    <property type="term" value="F:hydrolase activity"/>
    <property type="evidence" value="ECO:0007669"/>
    <property type="project" value="UniProtKB-KW"/>
</dbReference>
<dbReference type="SUPFAM" id="SSF52540">
    <property type="entry name" value="P-loop containing nucleoside triphosphate hydrolases"/>
    <property type="match status" value="1"/>
</dbReference>
<proteinExistence type="predicted"/>
<dbReference type="PANTHER" id="PTHR48419">
    <property type="entry name" value="SULFOTRANSFERASE DOMAIN-CONTAINING PROTEIN"/>
    <property type="match status" value="1"/>
</dbReference>
<dbReference type="Proteomes" id="UP000070501">
    <property type="component" value="Unassembled WGS sequence"/>
</dbReference>
<dbReference type="InterPro" id="IPR053226">
    <property type="entry name" value="Pyrrolopyrazine_biosynth_F"/>
</dbReference>
<dbReference type="STRING" id="196109.A0A136JK29"/>
<dbReference type="InterPro" id="IPR027417">
    <property type="entry name" value="P-loop_NTPase"/>
</dbReference>
<dbReference type="OrthoDB" id="2405944at2759"/>
<dbReference type="AlphaFoldDB" id="A0A136JK29"/>
<organism evidence="2 3">
    <name type="scientific">Microdochium bolleyi</name>
    <dbReference type="NCBI Taxonomy" id="196109"/>
    <lineage>
        <taxon>Eukaryota</taxon>
        <taxon>Fungi</taxon>
        <taxon>Dikarya</taxon>
        <taxon>Ascomycota</taxon>
        <taxon>Pezizomycotina</taxon>
        <taxon>Sordariomycetes</taxon>
        <taxon>Xylariomycetidae</taxon>
        <taxon>Xylariales</taxon>
        <taxon>Microdochiaceae</taxon>
        <taxon>Microdochium</taxon>
    </lineage>
</organism>